<feature type="compositionally biased region" description="Acidic residues" evidence="8">
    <location>
        <begin position="497"/>
        <end position="509"/>
    </location>
</feature>
<dbReference type="AlphaFoldDB" id="A0A1X2J0F6"/>
<feature type="transmembrane region" description="Helical" evidence="9">
    <location>
        <begin position="65"/>
        <end position="89"/>
    </location>
</feature>
<keyword evidence="5" id="KW-0029">Amino-acid transport</keyword>
<evidence type="ECO:0000256" key="3">
    <source>
        <dbReference type="ARBA" id="ARBA00022448"/>
    </source>
</evidence>
<evidence type="ECO:0000313" key="11">
    <source>
        <dbReference type="EMBL" id="ORZ25265.1"/>
    </source>
</evidence>
<feature type="transmembrane region" description="Helical" evidence="9">
    <location>
        <begin position="150"/>
        <end position="168"/>
    </location>
</feature>
<evidence type="ECO:0000256" key="9">
    <source>
        <dbReference type="SAM" id="Phobius"/>
    </source>
</evidence>
<evidence type="ECO:0000256" key="2">
    <source>
        <dbReference type="ARBA" id="ARBA00008066"/>
    </source>
</evidence>
<keyword evidence="6 9" id="KW-1133">Transmembrane helix</keyword>
<feature type="transmembrane region" description="Helical" evidence="9">
    <location>
        <begin position="253"/>
        <end position="273"/>
    </location>
</feature>
<feature type="transmembrane region" description="Helical" evidence="9">
    <location>
        <begin position="180"/>
        <end position="197"/>
    </location>
</feature>
<dbReference type="PANTHER" id="PTHR22950">
    <property type="entry name" value="AMINO ACID TRANSPORTER"/>
    <property type="match status" value="1"/>
</dbReference>
<feature type="transmembrane region" description="Helical" evidence="9">
    <location>
        <begin position="362"/>
        <end position="386"/>
    </location>
</feature>
<name>A0A1X2J0F6_9FUNG</name>
<evidence type="ECO:0000256" key="5">
    <source>
        <dbReference type="ARBA" id="ARBA00022970"/>
    </source>
</evidence>
<feature type="transmembrane region" description="Helical" evidence="9">
    <location>
        <begin position="293"/>
        <end position="315"/>
    </location>
</feature>
<comment type="subcellular location">
    <subcellularLocation>
        <location evidence="1">Membrane</location>
        <topology evidence="1">Multi-pass membrane protein</topology>
    </subcellularLocation>
</comment>
<organism evidence="11 12">
    <name type="scientific">Absidia repens</name>
    <dbReference type="NCBI Taxonomy" id="90262"/>
    <lineage>
        <taxon>Eukaryota</taxon>
        <taxon>Fungi</taxon>
        <taxon>Fungi incertae sedis</taxon>
        <taxon>Mucoromycota</taxon>
        <taxon>Mucoromycotina</taxon>
        <taxon>Mucoromycetes</taxon>
        <taxon>Mucorales</taxon>
        <taxon>Cunninghamellaceae</taxon>
        <taxon>Absidia</taxon>
    </lineage>
</organism>
<feature type="transmembrane region" description="Helical" evidence="9">
    <location>
        <begin position="110"/>
        <end position="130"/>
    </location>
</feature>
<dbReference type="Pfam" id="PF01490">
    <property type="entry name" value="Aa_trans"/>
    <property type="match status" value="1"/>
</dbReference>
<evidence type="ECO:0000256" key="4">
    <source>
        <dbReference type="ARBA" id="ARBA00022692"/>
    </source>
</evidence>
<proteinExistence type="inferred from homology"/>
<feature type="transmembrane region" description="Helical" evidence="9">
    <location>
        <begin position="217"/>
        <end position="241"/>
    </location>
</feature>
<protein>
    <submittedName>
        <fullName evidence="11">Transmembrane amino acid transporter protein-domain-containing protein</fullName>
    </submittedName>
</protein>
<evidence type="ECO:0000256" key="7">
    <source>
        <dbReference type="ARBA" id="ARBA00023136"/>
    </source>
</evidence>
<sequence>MTHYGSIASQKKINHLSQAERDLLQSDRPGYGTRSKIEVAFNLVNATVGAGIIGLPFAISHTGFILGIFVSIFVAILSQVGLYMVVLAGQRVGIYKFALLVEYLMGRTGYHFLNLMIFIQAGGACISYFILLGDTTAMLLDPYLPHFDCVSTRTLVVCFIGIFCILPLNMARSIGALARWSILSVMLFPVVLLTIILRAPAYIPEEPIPVTWIGPDVFGALGVFAFAFTCSQVAFNNYLTLEDQSSKSWDQSTTISTFTSWLISMVFAILGYFCFGENVQPNLFMNFATDDWVINLGRFILGCTMILTIPLGFYPTREAVQKTLGFETATKQPTQLQHYTVTFVLFFAILFSGVTIRSLGKVYGLVGGISATTLAFILPAIAYWVTASHYRRQKQRQASTTTTSSKSSAASSALASAATAAAAATISIEPTLTQSSTLYHGISGSNNTYSGSYYYSSSVTDDKQLLWDMASTASSSRTPYYVDEEDVSTVGGGMEDTLSEDDDDNDDTENGGIDAMDDRIGKPTLFLDIMAVILFVWGFVVMVLSVSSVLSQD</sequence>
<keyword evidence="4 9" id="KW-0812">Transmembrane</keyword>
<comment type="similarity">
    <text evidence="2">Belongs to the amino acid/polyamine transporter 2 family.</text>
</comment>
<dbReference type="OrthoDB" id="28208at2759"/>
<dbReference type="InterPro" id="IPR013057">
    <property type="entry name" value="AA_transpt_TM"/>
</dbReference>
<evidence type="ECO:0000256" key="1">
    <source>
        <dbReference type="ARBA" id="ARBA00004141"/>
    </source>
</evidence>
<comment type="caution">
    <text evidence="11">The sequence shown here is derived from an EMBL/GenBank/DDBJ whole genome shotgun (WGS) entry which is preliminary data.</text>
</comment>
<dbReference type="PANTHER" id="PTHR22950:SF458">
    <property type="entry name" value="SODIUM-COUPLED NEUTRAL AMINO ACID TRANSPORTER 11-RELATED"/>
    <property type="match status" value="1"/>
</dbReference>
<dbReference type="GO" id="GO:0016020">
    <property type="term" value="C:membrane"/>
    <property type="evidence" value="ECO:0007669"/>
    <property type="project" value="UniProtKB-SubCell"/>
</dbReference>
<evidence type="ECO:0000256" key="8">
    <source>
        <dbReference type="SAM" id="MobiDB-lite"/>
    </source>
</evidence>
<feature type="region of interest" description="Disordered" evidence="8">
    <location>
        <begin position="487"/>
        <end position="515"/>
    </location>
</feature>
<reference evidence="11 12" key="1">
    <citation type="submission" date="2016-07" db="EMBL/GenBank/DDBJ databases">
        <title>Pervasive Adenine N6-methylation of Active Genes in Fungi.</title>
        <authorList>
            <consortium name="DOE Joint Genome Institute"/>
            <person name="Mondo S.J."/>
            <person name="Dannebaum R.O."/>
            <person name="Kuo R.C."/>
            <person name="Labutti K."/>
            <person name="Haridas S."/>
            <person name="Kuo A."/>
            <person name="Salamov A."/>
            <person name="Ahrendt S.R."/>
            <person name="Lipzen A."/>
            <person name="Sullivan W."/>
            <person name="Andreopoulos W.B."/>
            <person name="Clum A."/>
            <person name="Lindquist E."/>
            <person name="Daum C."/>
            <person name="Ramamoorthy G.K."/>
            <person name="Gryganskyi A."/>
            <person name="Culley D."/>
            <person name="Magnuson J.K."/>
            <person name="James T.Y."/>
            <person name="O'Malley M.A."/>
            <person name="Stajich J.E."/>
            <person name="Spatafora J.W."/>
            <person name="Visel A."/>
            <person name="Grigoriev I.V."/>
        </authorList>
    </citation>
    <scope>NUCLEOTIDE SEQUENCE [LARGE SCALE GENOMIC DNA]</scope>
    <source>
        <strain evidence="11 12">NRRL 1336</strain>
    </source>
</reference>
<dbReference type="Proteomes" id="UP000193560">
    <property type="component" value="Unassembled WGS sequence"/>
</dbReference>
<evidence type="ECO:0000259" key="10">
    <source>
        <dbReference type="Pfam" id="PF01490"/>
    </source>
</evidence>
<feature type="transmembrane region" description="Helical" evidence="9">
    <location>
        <begin position="525"/>
        <end position="550"/>
    </location>
</feature>
<dbReference type="STRING" id="90262.A0A1X2J0F6"/>
<accession>A0A1X2J0F6</accession>
<feature type="transmembrane region" description="Helical" evidence="9">
    <location>
        <begin position="39"/>
        <end position="59"/>
    </location>
</feature>
<keyword evidence="7 9" id="KW-0472">Membrane</keyword>
<keyword evidence="3" id="KW-0813">Transport</keyword>
<feature type="transmembrane region" description="Helical" evidence="9">
    <location>
        <begin position="336"/>
        <end position="356"/>
    </location>
</feature>
<gene>
    <name evidence="11" type="ORF">BCR42DRAFT_399744</name>
</gene>
<evidence type="ECO:0000313" key="12">
    <source>
        <dbReference type="Proteomes" id="UP000193560"/>
    </source>
</evidence>
<feature type="domain" description="Amino acid transporter transmembrane" evidence="10">
    <location>
        <begin position="35"/>
        <end position="389"/>
    </location>
</feature>
<evidence type="ECO:0000256" key="6">
    <source>
        <dbReference type="ARBA" id="ARBA00022989"/>
    </source>
</evidence>
<dbReference type="EMBL" id="MCGE01000001">
    <property type="protein sequence ID" value="ORZ25265.1"/>
    <property type="molecule type" value="Genomic_DNA"/>
</dbReference>
<dbReference type="GO" id="GO:0015179">
    <property type="term" value="F:L-amino acid transmembrane transporter activity"/>
    <property type="evidence" value="ECO:0007669"/>
    <property type="project" value="TreeGrafter"/>
</dbReference>
<keyword evidence="12" id="KW-1185">Reference proteome</keyword>